<name>A0A024G554_9STRA</name>
<feature type="chain" id="PRO_5001529470" description="Peptidase A1 domain-containing protein" evidence="1">
    <location>
        <begin position="19"/>
        <end position="331"/>
    </location>
</feature>
<dbReference type="Proteomes" id="UP000053237">
    <property type="component" value="Unassembled WGS sequence"/>
</dbReference>
<evidence type="ECO:0000256" key="1">
    <source>
        <dbReference type="SAM" id="SignalP"/>
    </source>
</evidence>
<accession>A0A024G554</accession>
<protein>
    <recommendedName>
        <fullName evidence="4">Peptidase A1 domain-containing protein</fullName>
    </recommendedName>
</protein>
<keyword evidence="3" id="KW-1185">Reference proteome</keyword>
<organism evidence="2 3">
    <name type="scientific">Albugo candida</name>
    <dbReference type="NCBI Taxonomy" id="65357"/>
    <lineage>
        <taxon>Eukaryota</taxon>
        <taxon>Sar</taxon>
        <taxon>Stramenopiles</taxon>
        <taxon>Oomycota</taxon>
        <taxon>Peronosporomycetes</taxon>
        <taxon>Albuginales</taxon>
        <taxon>Albuginaceae</taxon>
        <taxon>Albugo</taxon>
    </lineage>
</organism>
<proteinExistence type="predicted"/>
<sequence>MFIVTAQLWIFALRYSLGGRAPHKVTYAHQVRPNVEQVHEVGVLASHVFEEIKYRNYPSDLQFNGYILVVRQIQSTENSNVKNLIGAGHGFERIKRIFVMKSEDKERMKALHQINCETVEFDFSLLEDARADHYQIIEFKWNFDRSHPSLYISHRKKLSAFLTRTPFQHNSLELPRTLGHLDAKFETQEIVQTVVFRYGQLRSFFPSWAYEKLLIALSRRQINTRFENPMSFDSDEFKNLDLPTFKFTLENHADHYYLTKENFFEVHPFTKRYHLIVLMSHAPSCWVIGATFSKTYDTTLLRPPNGITKYGFAPVNNPSGFNNFMMSNSSN</sequence>
<evidence type="ECO:0000313" key="3">
    <source>
        <dbReference type="Proteomes" id="UP000053237"/>
    </source>
</evidence>
<evidence type="ECO:0008006" key="4">
    <source>
        <dbReference type="Google" id="ProtNLM"/>
    </source>
</evidence>
<dbReference type="EMBL" id="CAIX01000019">
    <property type="protein sequence ID" value="CCI41419.1"/>
    <property type="molecule type" value="Genomic_DNA"/>
</dbReference>
<evidence type="ECO:0000313" key="2">
    <source>
        <dbReference type="EMBL" id="CCI41419.1"/>
    </source>
</evidence>
<feature type="signal peptide" evidence="1">
    <location>
        <begin position="1"/>
        <end position="18"/>
    </location>
</feature>
<dbReference type="InParanoid" id="A0A024G554"/>
<dbReference type="AlphaFoldDB" id="A0A024G554"/>
<reference evidence="2 3" key="1">
    <citation type="submission" date="2012-05" db="EMBL/GenBank/DDBJ databases">
        <title>Recombination and specialization in a pathogen metapopulation.</title>
        <authorList>
            <person name="Gardiner A."/>
            <person name="Kemen E."/>
            <person name="Schultz-Larsen T."/>
            <person name="MacLean D."/>
            <person name="Van Oosterhout C."/>
            <person name="Jones J.D.G."/>
        </authorList>
    </citation>
    <scope>NUCLEOTIDE SEQUENCE [LARGE SCALE GENOMIC DNA]</scope>
    <source>
        <strain evidence="2 3">Ac Nc2</strain>
    </source>
</reference>
<keyword evidence="1" id="KW-0732">Signal</keyword>
<comment type="caution">
    <text evidence="2">The sequence shown here is derived from an EMBL/GenBank/DDBJ whole genome shotgun (WGS) entry which is preliminary data.</text>
</comment>
<gene>
    <name evidence="2" type="ORF">BN9_022030</name>
</gene>